<evidence type="ECO:0000313" key="1">
    <source>
        <dbReference type="EMBL" id="CAG8787478.1"/>
    </source>
</evidence>
<gene>
    <name evidence="1" type="ORF">DERYTH_LOCUS20712</name>
</gene>
<dbReference type="EMBL" id="CAJVPY010024917">
    <property type="protein sequence ID" value="CAG8787478.1"/>
    <property type="molecule type" value="Genomic_DNA"/>
</dbReference>
<evidence type="ECO:0000313" key="2">
    <source>
        <dbReference type="Proteomes" id="UP000789405"/>
    </source>
</evidence>
<sequence length="71" mass="8323">ASSIKITKIPLSTRLGQQDFHNSVLELVWIIVVNYEQLYTVQDPYELTLNEEDLIYSSRTLYVQWSTETTK</sequence>
<dbReference type="AlphaFoldDB" id="A0A9N9JL54"/>
<reference evidence="1" key="1">
    <citation type="submission" date="2021-06" db="EMBL/GenBank/DDBJ databases">
        <authorList>
            <person name="Kallberg Y."/>
            <person name="Tangrot J."/>
            <person name="Rosling A."/>
        </authorList>
    </citation>
    <scope>NUCLEOTIDE SEQUENCE</scope>
    <source>
        <strain evidence="1">MA453B</strain>
    </source>
</reference>
<dbReference type="Proteomes" id="UP000789405">
    <property type="component" value="Unassembled WGS sequence"/>
</dbReference>
<keyword evidence="2" id="KW-1185">Reference proteome</keyword>
<accession>A0A9N9JL54</accession>
<name>A0A9N9JL54_9GLOM</name>
<feature type="non-terminal residue" evidence="1">
    <location>
        <position position="71"/>
    </location>
</feature>
<comment type="caution">
    <text evidence="1">The sequence shown here is derived from an EMBL/GenBank/DDBJ whole genome shotgun (WGS) entry which is preliminary data.</text>
</comment>
<proteinExistence type="predicted"/>
<protein>
    <submittedName>
        <fullName evidence="1">28770_t:CDS:1</fullName>
    </submittedName>
</protein>
<organism evidence="1 2">
    <name type="scientific">Dentiscutata erythropus</name>
    <dbReference type="NCBI Taxonomy" id="1348616"/>
    <lineage>
        <taxon>Eukaryota</taxon>
        <taxon>Fungi</taxon>
        <taxon>Fungi incertae sedis</taxon>
        <taxon>Mucoromycota</taxon>
        <taxon>Glomeromycotina</taxon>
        <taxon>Glomeromycetes</taxon>
        <taxon>Diversisporales</taxon>
        <taxon>Gigasporaceae</taxon>
        <taxon>Dentiscutata</taxon>
    </lineage>
</organism>